<dbReference type="EMBL" id="JAUHHV010000004">
    <property type="protein sequence ID" value="KAK1428679.1"/>
    <property type="molecule type" value="Genomic_DNA"/>
</dbReference>
<comment type="caution">
    <text evidence="8">The sequence shown here is derived from an EMBL/GenBank/DDBJ whole genome shotgun (WGS) entry which is preliminary data.</text>
</comment>
<feature type="domain" description="RWP-RK" evidence="6">
    <location>
        <begin position="516"/>
        <end position="604"/>
    </location>
</feature>
<feature type="domain" description="PB1" evidence="7">
    <location>
        <begin position="607"/>
        <end position="690"/>
    </location>
</feature>
<dbReference type="Pfam" id="PF00564">
    <property type="entry name" value="PB1"/>
    <property type="match status" value="1"/>
</dbReference>
<dbReference type="PANTHER" id="PTHR32002:SF49">
    <property type="entry name" value="BILE ACID:SODIUM SYMPORTER_ARSENICAL RESISTANCE PROTEIN ACR3-RELATED"/>
    <property type="match status" value="1"/>
</dbReference>
<organism evidence="8 9">
    <name type="scientific">Tagetes erecta</name>
    <name type="common">African marigold</name>
    <dbReference type="NCBI Taxonomy" id="13708"/>
    <lineage>
        <taxon>Eukaryota</taxon>
        <taxon>Viridiplantae</taxon>
        <taxon>Streptophyta</taxon>
        <taxon>Embryophyta</taxon>
        <taxon>Tracheophyta</taxon>
        <taxon>Spermatophyta</taxon>
        <taxon>Magnoliopsida</taxon>
        <taxon>eudicotyledons</taxon>
        <taxon>Gunneridae</taxon>
        <taxon>Pentapetalae</taxon>
        <taxon>asterids</taxon>
        <taxon>campanulids</taxon>
        <taxon>Asterales</taxon>
        <taxon>Asteraceae</taxon>
        <taxon>Asteroideae</taxon>
        <taxon>Heliantheae alliance</taxon>
        <taxon>Tageteae</taxon>
        <taxon>Tagetes</taxon>
    </lineage>
</organism>
<evidence type="ECO:0000259" key="6">
    <source>
        <dbReference type="PROSITE" id="PS51519"/>
    </source>
</evidence>
<evidence type="ECO:0000313" key="9">
    <source>
        <dbReference type="Proteomes" id="UP001229421"/>
    </source>
</evidence>
<dbReference type="Gene3D" id="3.10.20.90">
    <property type="entry name" value="Phosphatidylinositol 3-kinase Catalytic Subunit, Chain A, domain 1"/>
    <property type="match status" value="1"/>
</dbReference>
<sequence length="691" mass="78948">MNKKHHINSQAKQGNFIIHNLGNKQTQQFESLCLISSEPPEGYLEASNENQAGENDSSSDYFYFNDVSKFVKNFRNPPRHIASQSGQQTGPWVFCGNSSCSSSSGAADVRDNIISAFCNMNTSDMFFGQFWEPVTTEDGRLLLSTSSQPFVVTRLDKDLVMYRLWTEKYENMNYNEGHGGPATAFLNHLPYFNQFERMDGDFYSQQISIMLPICFPSDESRCVGVLEFIDYGIDDLWSFHVNAIKTLKKAGLVVICDVQKHIPYKTINGLRPTKDDIEHALEIICGSHNLSLAQVWIGFEDKSHVPCSSYLEDTQIFRLNLIGCLNVDDDKEGRRMFSGFKMYNDLCDQIPLRTGKAIATKTLLDFKSRYNTTFNKYGGISWYKFDVNMCALAICLRSTETGDFNFVFEFLWVKHSRRDILLESILLTLKKCLSRFKFASGEELGDTLDVIEVDHCINVVSNFKIFEEKTSSSSKEKALEKYLDVIGVESPTRGETSNINAFQGKRLSPVCKTVDIYKGKKPMVKYKTTKIELPLKDIEKHFDKTMKEAADILKVSTSTLKRKLREHGITEWPKKEPLKRNKSNNVSINQTESDKEDNGSATQKPATITIKAKYGDRMISSPFLISNATFENVFQEIGKKFELSFGTYRLEYLDKDEDWIWLASDEEMGYSIESSRKPDQTVVRLRVRDMT</sequence>
<dbReference type="InterPro" id="IPR055081">
    <property type="entry name" value="NLP1-9_GAF"/>
</dbReference>
<protein>
    <recommendedName>
        <fullName evidence="10">NIN-like protein</fullName>
    </recommendedName>
</protein>
<evidence type="ECO:0000259" key="7">
    <source>
        <dbReference type="PROSITE" id="PS51745"/>
    </source>
</evidence>
<dbReference type="Proteomes" id="UP001229421">
    <property type="component" value="Unassembled WGS sequence"/>
</dbReference>
<evidence type="ECO:0000256" key="5">
    <source>
        <dbReference type="SAM" id="MobiDB-lite"/>
    </source>
</evidence>
<dbReference type="GO" id="GO:0003677">
    <property type="term" value="F:DNA binding"/>
    <property type="evidence" value="ECO:0007669"/>
    <property type="project" value="UniProtKB-KW"/>
</dbReference>
<dbReference type="InterPro" id="IPR045012">
    <property type="entry name" value="NLP"/>
</dbReference>
<evidence type="ECO:0000256" key="3">
    <source>
        <dbReference type="ARBA" id="ARBA00023163"/>
    </source>
</evidence>
<keyword evidence="1" id="KW-0805">Transcription regulation</keyword>
<dbReference type="PANTHER" id="PTHR32002">
    <property type="entry name" value="PROTEIN NLP8"/>
    <property type="match status" value="1"/>
</dbReference>
<dbReference type="InterPro" id="IPR053793">
    <property type="entry name" value="PB1-like"/>
</dbReference>
<dbReference type="Pfam" id="PF02042">
    <property type="entry name" value="RWP-RK"/>
    <property type="match status" value="1"/>
</dbReference>
<evidence type="ECO:0000313" key="8">
    <source>
        <dbReference type="EMBL" id="KAK1428679.1"/>
    </source>
</evidence>
<feature type="region of interest" description="Disordered" evidence="5">
    <location>
        <begin position="571"/>
        <end position="604"/>
    </location>
</feature>
<evidence type="ECO:0000256" key="2">
    <source>
        <dbReference type="ARBA" id="ARBA00023125"/>
    </source>
</evidence>
<gene>
    <name evidence="8" type="ORF">QVD17_17518</name>
</gene>
<proteinExistence type="predicted"/>
<dbReference type="SMART" id="SM00666">
    <property type="entry name" value="PB1"/>
    <property type="match status" value="1"/>
</dbReference>
<reference evidence="8" key="1">
    <citation type="journal article" date="2023" name="bioRxiv">
        <title>Improved chromosome-level genome assembly for marigold (Tagetes erecta).</title>
        <authorList>
            <person name="Jiang F."/>
            <person name="Yuan L."/>
            <person name="Wang S."/>
            <person name="Wang H."/>
            <person name="Xu D."/>
            <person name="Wang A."/>
            <person name="Fan W."/>
        </authorList>
    </citation>
    <scope>NUCLEOTIDE SEQUENCE</scope>
    <source>
        <strain evidence="8">WSJ</strain>
        <tissue evidence="8">Leaf</tissue>
    </source>
</reference>
<name>A0AAD8KU28_TARER</name>
<accession>A0AAD8KU28</accession>
<dbReference type="CDD" id="cd05992">
    <property type="entry name" value="PB1"/>
    <property type="match status" value="1"/>
</dbReference>
<dbReference type="AlphaFoldDB" id="A0AAD8KU28"/>
<keyword evidence="2" id="KW-0238">DNA-binding</keyword>
<keyword evidence="3" id="KW-0804">Transcription</keyword>
<keyword evidence="9" id="KW-1185">Reference proteome</keyword>
<dbReference type="InterPro" id="IPR000270">
    <property type="entry name" value="PB1_dom"/>
</dbReference>
<dbReference type="Pfam" id="PF22922">
    <property type="entry name" value="GAF_NLP"/>
    <property type="match status" value="1"/>
</dbReference>
<dbReference type="GO" id="GO:0003700">
    <property type="term" value="F:DNA-binding transcription factor activity"/>
    <property type="evidence" value="ECO:0007669"/>
    <property type="project" value="InterPro"/>
</dbReference>
<dbReference type="PROSITE" id="PS51745">
    <property type="entry name" value="PB1"/>
    <property type="match status" value="1"/>
</dbReference>
<dbReference type="SUPFAM" id="SSF54277">
    <property type="entry name" value="CAD &amp; PB1 domains"/>
    <property type="match status" value="1"/>
</dbReference>
<evidence type="ECO:0000256" key="1">
    <source>
        <dbReference type="ARBA" id="ARBA00023015"/>
    </source>
</evidence>
<dbReference type="InterPro" id="IPR003035">
    <property type="entry name" value="RWP-RK_dom"/>
</dbReference>
<keyword evidence="4" id="KW-0539">Nucleus</keyword>
<dbReference type="PROSITE" id="PS51519">
    <property type="entry name" value="RWP_RK"/>
    <property type="match status" value="1"/>
</dbReference>
<evidence type="ECO:0008006" key="10">
    <source>
        <dbReference type="Google" id="ProtNLM"/>
    </source>
</evidence>
<evidence type="ECO:0000256" key="4">
    <source>
        <dbReference type="ARBA" id="ARBA00023242"/>
    </source>
</evidence>